<evidence type="ECO:0000313" key="3">
    <source>
        <dbReference type="Proteomes" id="UP001180453"/>
    </source>
</evidence>
<dbReference type="Pfam" id="PF01052">
    <property type="entry name" value="FliMN_C"/>
    <property type="match status" value="1"/>
</dbReference>
<evidence type="ECO:0000313" key="2">
    <source>
        <dbReference type="EMBL" id="MDR7268209.1"/>
    </source>
</evidence>
<comment type="caution">
    <text evidence="2">The sequence shown here is derived from an EMBL/GenBank/DDBJ whole genome shotgun (WGS) entry which is preliminary data.</text>
</comment>
<organism evidence="2 3">
    <name type="scientific">Roseateles saccharophilus</name>
    <name type="common">Pseudomonas saccharophila</name>
    <dbReference type="NCBI Taxonomy" id="304"/>
    <lineage>
        <taxon>Bacteria</taxon>
        <taxon>Pseudomonadati</taxon>
        <taxon>Pseudomonadota</taxon>
        <taxon>Betaproteobacteria</taxon>
        <taxon>Burkholderiales</taxon>
        <taxon>Sphaerotilaceae</taxon>
        <taxon>Roseateles</taxon>
    </lineage>
</organism>
<feature type="domain" description="Flagellar motor switch protein FliN-like C-terminal" evidence="1">
    <location>
        <begin position="165"/>
        <end position="215"/>
    </location>
</feature>
<evidence type="ECO:0000259" key="1">
    <source>
        <dbReference type="Pfam" id="PF01052"/>
    </source>
</evidence>
<dbReference type="Proteomes" id="UP001180453">
    <property type="component" value="Unassembled WGS sequence"/>
</dbReference>
<dbReference type="InterPro" id="IPR036429">
    <property type="entry name" value="SpoA-like_sf"/>
</dbReference>
<name>A0ABU1YH76_ROSSA</name>
<dbReference type="SUPFAM" id="SSF101801">
    <property type="entry name" value="Surface presentation of antigens (SPOA)"/>
    <property type="match status" value="1"/>
</dbReference>
<keyword evidence="3" id="KW-1185">Reference proteome</keyword>
<dbReference type="Gene3D" id="2.30.330.10">
    <property type="entry name" value="SpoA-like"/>
    <property type="match status" value="1"/>
</dbReference>
<accession>A0ABU1YH76</accession>
<dbReference type="InterPro" id="IPR001543">
    <property type="entry name" value="FliN-like_C"/>
</dbReference>
<dbReference type="EMBL" id="JAVDXU010000001">
    <property type="protein sequence ID" value="MDR7268209.1"/>
    <property type="molecule type" value="Genomic_DNA"/>
</dbReference>
<sequence length="237" mass="24990">MSAIQNLAWVPASVCGAVARDVDGVLSRWAAAWGLPQPMPVHCEPLAAAAPIPRDFIDLMAAPSQDLRQSFSQALFKFDAPGSAVIDNVTRRVALALTRELGETFSSKSVSEEVHGPLGHQGVLVLVELLGQRCGLLLTCAQLRAGGKLAVPGARPMPGVNLERALADVAVPLVAELGRADVNLDELMQLAPGDVLLLRETLDAPLRMVAPGSELALSAHLGAICNPPRRAVRWLAS</sequence>
<reference evidence="2 3" key="1">
    <citation type="submission" date="2023-07" db="EMBL/GenBank/DDBJ databases">
        <title>Sorghum-associated microbial communities from plants grown in Nebraska, USA.</title>
        <authorList>
            <person name="Schachtman D."/>
        </authorList>
    </citation>
    <scope>NUCLEOTIDE SEQUENCE [LARGE SCALE GENOMIC DNA]</scope>
    <source>
        <strain evidence="2 3">BE314</strain>
    </source>
</reference>
<gene>
    <name evidence="2" type="ORF">J2X20_000838</name>
</gene>
<protein>
    <recommendedName>
        <fullName evidence="1">Flagellar motor switch protein FliN-like C-terminal domain-containing protein</fullName>
    </recommendedName>
</protein>
<dbReference type="RefSeq" id="WP_310261305.1">
    <property type="nucleotide sequence ID" value="NZ_JAVDXU010000001.1"/>
</dbReference>
<proteinExistence type="predicted"/>